<accession>A0ABP0TNR7</accession>
<proteinExistence type="predicted"/>
<evidence type="ECO:0000256" key="1">
    <source>
        <dbReference type="SAM" id="MobiDB-lite"/>
    </source>
</evidence>
<evidence type="ECO:0000313" key="3">
    <source>
        <dbReference type="Proteomes" id="UP001497512"/>
    </source>
</evidence>
<sequence>MERSLLNVQQQLHVFMASLPTQVRDSLNDDPEMQELFRTDQEEPSLGRGSITEEQEEMDSGLLKEQKEEI</sequence>
<feature type="region of interest" description="Disordered" evidence="1">
    <location>
        <begin position="36"/>
        <end position="70"/>
    </location>
</feature>
<organism evidence="2 3">
    <name type="scientific">Sphagnum troendelagicum</name>
    <dbReference type="NCBI Taxonomy" id="128251"/>
    <lineage>
        <taxon>Eukaryota</taxon>
        <taxon>Viridiplantae</taxon>
        <taxon>Streptophyta</taxon>
        <taxon>Embryophyta</taxon>
        <taxon>Bryophyta</taxon>
        <taxon>Sphagnophytina</taxon>
        <taxon>Sphagnopsida</taxon>
        <taxon>Sphagnales</taxon>
        <taxon>Sphagnaceae</taxon>
        <taxon>Sphagnum</taxon>
    </lineage>
</organism>
<reference evidence="2" key="1">
    <citation type="submission" date="2024-02" db="EMBL/GenBank/DDBJ databases">
        <authorList>
            <consortium name="ELIXIR-Norway"/>
            <consortium name="Elixir Norway"/>
        </authorList>
    </citation>
    <scope>NUCLEOTIDE SEQUENCE</scope>
</reference>
<evidence type="ECO:0000313" key="2">
    <source>
        <dbReference type="EMBL" id="CAK9201236.1"/>
    </source>
</evidence>
<keyword evidence="3" id="KW-1185">Reference proteome</keyword>
<dbReference type="EMBL" id="OZ019905">
    <property type="protein sequence ID" value="CAK9201236.1"/>
    <property type="molecule type" value="Genomic_DNA"/>
</dbReference>
<name>A0ABP0TNR7_9BRYO</name>
<dbReference type="Proteomes" id="UP001497512">
    <property type="component" value="Chromosome 13"/>
</dbReference>
<gene>
    <name evidence="2" type="ORF">CSSPTR1EN2_LOCUS5806</name>
</gene>
<protein>
    <submittedName>
        <fullName evidence="2">Uncharacterized protein</fullName>
    </submittedName>
</protein>